<evidence type="ECO:0000259" key="6">
    <source>
        <dbReference type="Pfam" id="PF04130"/>
    </source>
</evidence>
<evidence type="ECO:0000256" key="4">
    <source>
        <dbReference type="ARBA" id="ARBA00022701"/>
    </source>
</evidence>
<evidence type="ECO:0000313" key="9">
    <source>
        <dbReference type="Proteomes" id="UP001470230"/>
    </source>
</evidence>
<organism evidence="8 9">
    <name type="scientific">Tritrichomonas musculus</name>
    <dbReference type="NCBI Taxonomy" id="1915356"/>
    <lineage>
        <taxon>Eukaryota</taxon>
        <taxon>Metamonada</taxon>
        <taxon>Parabasalia</taxon>
        <taxon>Tritrichomonadida</taxon>
        <taxon>Tritrichomonadidae</taxon>
        <taxon>Tritrichomonas</taxon>
    </lineage>
</organism>
<keyword evidence="5" id="KW-0206">Cytoskeleton</keyword>
<protein>
    <recommendedName>
        <fullName evidence="10">Spindle pole body component</fullName>
    </recommendedName>
</protein>
<sequence length="707" mass="81438">MDSTVQNLVINLITHTLQTTNEKIVNKNLITAMTQIQAPLQKTRPKSILFWEKRWKKDINPTLKSRLSYTCKKFPDVPLHIFSLLNLLKNTQTEIIMNPIIRPDEKIERKSVTVLSEKEIVSDLLLLLQGGTGNRITIEKSQIHVDGLLSPPHRYIVSQILRTALCLDIMSNTILNIKGIVGQAIAERIQKERRDFIIQIASSGTPNSSLLSLYAYVCGSRYERLSACAWISSVISMEGDEPALNALSLSQNHGNPLIRSMGSDLIKAGVEVLIDFIKEWVVYGFLDDPYGEFFIAKNAEKVESWDWWNSKYIVVSNRIPSFLVDEQLISKIVSSGRAWNFVRKFRSLYTGVETESKFIGEKFEMKFVDQFAKQAMKNAMIIIKDFVWISGHLKTLNDFILFNRGDFSSSLYRLLSGENKSEALNVLLETLQSVTDGVFYTNQLTKEKLIDRIDFQMKTQIDQAEIKLTYRVDSPLDSVFDPESLNNYYRLSQLIWKLKCTEFILSTNWKRSRRHVLADYFDEYEKLARKQNIIRHSMLTTIRAINEFISTDVILSSCQKLNENFDKTDDFDNLLKLHRNHVNTMMRNTLMTNEFSEHQNALGGLLDVINQFNELEKEIQNNYDLLLDELETNDDDVMVDTDAIVNRILGDLADVNERVIDIGDEFNEKLVDLYKLTSGKANSIELQRLELRLLLCMPKSKLLNCEM</sequence>
<evidence type="ECO:0000313" key="8">
    <source>
        <dbReference type="EMBL" id="KAK8870995.1"/>
    </source>
</evidence>
<evidence type="ECO:0000256" key="1">
    <source>
        <dbReference type="ARBA" id="ARBA00004245"/>
    </source>
</evidence>
<dbReference type="PANTHER" id="PTHR19302:SF13">
    <property type="entry name" value="GAMMA-TUBULIN COMPLEX COMPONENT 2"/>
    <property type="match status" value="1"/>
</dbReference>
<keyword evidence="3" id="KW-0963">Cytoplasm</keyword>
<keyword evidence="9" id="KW-1185">Reference proteome</keyword>
<comment type="similarity">
    <text evidence="2">Belongs to the TUBGCP family.</text>
</comment>
<dbReference type="Pfam" id="PF04130">
    <property type="entry name" value="GCP_C_terminal"/>
    <property type="match status" value="1"/>
</dbReference>
<evidence type="ECO:0000256" key="5">
    <source>
        <dbReference type="ARBA" id="ARBA00023212"/>
    </source>
</evidence>
<dbReference type="InterPro" id="IPR041470">
    <property type="entry name" value="GCP_N"/>
</dbReference>
<dbReference type="Pfam" id="PF17681">
    <property type="entry name" value="GCP_N_terminal"/>
    <property type="match status" value="1"/>
</dbReference>
<feature type="domain" description="Gamma tubulin complex component C-terminal" evidence="6">
    <location>
        <begin position="391"/>
        <end position="693"/>
    </location>
</feature>
<keyword evidence="4" id="KW-0493">Microtubule</keyword>
<reference evidence="8 9" key="1">
    <citation type="submission" date="2024-04" db="EMBL/GenBank/DDBJ databases">
        <title>Tritrichomonas musculus Genome.</title>
        <authorList>
            <person name="Alves-Ferreira E."/>
            <person name="Grigg M."/>
            <person name="Lorenzi H."/>
            <person name="Galac M."/>
        </authorList>
    </citation>
    <scope>NUCLEOTIDE SEQUENCE [LARGE SCALE GENOMIC DNA]</scope>
    <source>
        <strain evidence="8 9">EAF2021</strain>
    </source>
</reference>
<dbReference type="EMBL" id="JAPFFF010000014">
    <property type="protein sequence ID" value="KAK8870995.1"/>
    <property type="molecule type" value="Genomic_DNA"/>
</dbReference>
<dbReference type="InterPro" id="IPR007259">
    <property type="entry name" value="GCP"/>
</dbReference>
<gene>
    <name evidence="8" type="ORF">M9Y10_008908</name>
</gene>
<evidence type="ECO:0008006" key="10">
    <source>
        <dbReference type="Google" id="ProtNLM"/>
    </source>
</evidence>
<feature type="domain" description="Gamma tubulin complex component protein N-terminal" evidence="7">
    <location>
        <begin position="121"/>
        <end position="372"/>
    </location>
</feature>
<dbReference type="InterPro" id="IPR042241">
    <property type="entry name" value="GCP_C_sf"/>
</dbReference>
<evidence type="ECO:0000256" key="3">
    <source>
        <dbReference type="ARBA" id="ARBA00022490"/>
    </source>
</evidence>
<dbReference type="Gene3D" id="1.20.120.1900">
    <property type="entry name" value="Gamma-tubulin complex, C-terminal domain"/>
    <property type="match status" value="1"/>
</dbReference>
<evidence type="ECO:0000256" key="2">
    <source>
        <dbReference type="ARBA" id="ARBA00010337"/>
    </source>
</evidence>
<dbReference type="InterPro" id="IPR040457">
    <property type="entry name" value="GCP_C"/>
</dbReference>
<name>A0ABR2IZE0_9EUKA</name>
<comment type="subcellular location">
    <subcellularLocation>
        <location evidence="1">Cytoplasm</location>
        <location evidence="1">Cytoskeleton</location>
    </subcellularLocation>
</comment>
<comment type="caution">
    <text evidence="8">The sequence shown here is derived from an EMBL/GenBank/DDBJ whole genome shotgun (WGS) entry which is preliminary data.</text>
</comment>
<evidence type="ECO:0000259" key="7">
    <source>
        <dbReference type="Pfam" id="PF17681"/>
    </source>
</evidence>
<proteinExistence type="inferred from homology"/>
<dbReference type="PANTHER" id="PTHR19302">
    <property type="entry name" value="GAMMA TUBULIN COMPLEX PROTEIN"/>
    <property type="match status" value="1"/>
</dbReference>
<dbReference type="Proteomes" id="UP001470230">
    <property type="component" value="Unassembled WGS sequence"/>
</dbReference>
<accession>A0ABR2IZE0</accession>